<keyword evidence="1" id="KW-0645">Protease</keyword>
<keyword evidence="1" id="KW-0378">Hydrolase</keyword>
<accession>A0ACC0G4F0</accession>
<evidence type="ECO:0000313" key="1">
    <source>
        <dbReference type="EMBL" id="KAI7995146.1"/>
    </source>
</evidence>
<proteinExistence type="predicted"/>
<dbReference type="EMBL" id="CM045769">
    <property type="protein sequence ID" value="KAI7995146.1"/>
    <property type="molecule type" value="Genomic_DNA"/>
</dbReference>
<sequence length="126" mass="14063">MSPPMRRRRAKTLFATIYSNTTAGHDFNRYRTTTIHLDPMLPVLKTLYSDRLDLRSNQIDSSGCNNCQMCLYQVSYGNGSFMVSDFSTDMLTFQRIKVPIVALGCGHNNEGLFVDATGLLGLDGKS</sequence>
<name>A0ACC0G4F0_9ERIC</name>
<reference evidence="1 2" key="1">
    <citation type="journal article" date="2022" name="Plant J.">
        <title>Chromosome-level genome of Camellia lanceoleosa provides a valuable resource for understanding genome evolution and self-incompatibility.</title>
        <authorList>
            <person name="Gong W."/>
            <person name="Xiao S."/>
            <person name="Wang L."/>
            <person name="Liao Z."/>
            <person name="Chang Y."/>
            <person name="Mo W."/>
            <person name="Hu G."/>
            <person name="Li W."/>
            <person name="Zhao G."/>
            <person name="Zhu H."/>
            <person name="Hu X."/>
            <person name="Ji K."/>
            <person name="Xiang X."/>
            <person name="Song Q."/>
            <person name="Yuan D."/>
            <person name="Jin S."/>
            <person name="Zhang L."/>
        </authorList>
    </citation>
    <scope>NUCLEOTIDE SEQUENCE [LARGE SCALE GENOMIC DNA]</scope>
    <source>
        <strain evidence="1">SQ_2022a</strain>
    </source>
</reference>
<keyword evidence="2" id="KW-1185">Reference proteome</keyword>
<evidence type="ECO:0000313" key="2">
    <source>
        <dbReference type="Proteomes" id="UP001060215"/>
    </source>
</evidence>
<gene>
    <name evidence="1" type="ORF">LOK49_LG11G01462</name>
</gene>
<comment type="caution">
    <text evidence="1">The sequence shown here is derived from an EMBL/GenBank/DDBJ whole genome shotgun (WGS) entry which is preliminary data.</text>
</comment>
<dbReference type="Proteomes" id="UP001060215">
    <property type="component" value="Chromosome 12"/>
</dbReference>
<organism evidence="1 2">
    <name type="scientific">Camellia lanceoleosa</name>
    <dbReference type="NCBI Taxonomy" id="1840588"/>
    <lineage>
        <taxon>Eukaryota</taxon>
        <taxon>Viridiplantae</taxon>
        <taxon>Streptophyta</taxon>
        <taxon>Embryophyta</taxon>
        <taxon>Tracheophyta</taxon>
        <taxon>Spermatophyta</taxon>
        <taxon>Magnoliopsida</taxon>
        <taxon>eudicotyledons</taxon>
        <taxon>Gunneridae</taxon>
        <taxon>Pentapetalae</taxon>
        <taxon>asterids</taxon>
        <taxon>Ericales</taxon>
        <taxon>Theaceae</taxon>
        <taxon>Camellia</taxon>
    </lineage>
</organism>
<protein>
    <submittedName>
        <fullName evidence="1">Aspartyl protease family protein 2</fullName>
    </submittedName>
</protein>